<dbReference type="Proteomes" id="UP000070344">
    <property type="component" value="Unassembled WGS sequence"/>
</dbReference>
<name>A0A133V3S7_9EURY</name>
<comment type="caution">
    <text evidence="1">The sequence shown here is derived from an EMBL/GenBank/DDBJ whole genome shotgun (WGS) entry which is preliminary data.</text>
</comment>
<organism evidence="1 2">
    <name type="scientific">candidate division MSBL1 archaeon SCGC-AAA259O05</name>
    <dbReference type="NCBI Taxonomy" id="1698271"/>
    <lineage>
        <taxon>Archaea</taxon>
        <taxon>Methanobacteriati</taxon>
        <taxon>Methanobacteriota</taxon>
        <taxon>candidate division MSBL1</taxon>
    </lineage>
</organism>
<sequence length="267" mass="30339">MVKERAKTKHGSVLLDIYFPLRSEECIEEVRSWVRGALETSVEDDLTVLGDVAPLERPGRIDVDDRIVLTDDFKELERIREEVPEIPVELVEDYRELRDYVNEYESVFIVADEFSGPNTESGSVEYLPDGLDDPVEIFPELVLDFFTDNLESIEAMIEVWRRVDSPFVDFDEGRLEKADRLLSDVSGDGVGGDEEVQRLDAALGKLVSEEGFGVLSVLISQFCPEVEQYLDECFSVFHGSMGLERRLHVEESLCRVRGDCSDLDSIF</sequence>
<protein>
    <submittedName>
        <fullName evidence="1">Uncharacterized protein</fullName>
    </submittedName>
</protein>
<accession>A0A133V3S7</accession>
<gene>
    <name evidence="1" type="ORF">AKJ41_02685</name>
</gene>
<dbReference type="EMBL" id="LHXV01000026">
    <property type="protein sequence ID" value="KXB01098.1"/>
    <property type="molecule type" value="Genomic_DNA"/>
</dbReference>
<keyword evidence="2" id="KW-1185">Reference proteome</keyword>
<evidence type="ECO:0000313" key="1">
    <source>
        <dbReference type="EMBL" id="KXB01098.1"/>
    </source>
</evidence>
<reference evidence="1 2" key="1">
    <citation type="journal article" date="2016" name="Sci. Rep.">
        <title>Metabolic traits of an uncultured archaeal lineage -MSBL1- from brine pools of the Red Sea.</title>
        <authorList>
            <person name="Mwirichia R."/>
            <person name="Alam I."/>
            <person name="Rashid M."/>
            <person name="Vinu M."/>
            <person name="Ba-Alawi W."/>
            <person name="Anthony Kamau A."/>
            <person name="Kamanda Ngugi D."/>
            <person name="Goker M."/>
            <person name="Klenk H.P."/>
            <person name="Bajic V."/>
            <person name="Stingl U."/>
        </authorList>
    </citation>
    <scope>NUCLEOTIDE SEQUENCE [LARGE SCALE GENOMIC DNA]</scope>
    <source>
        <strain evidence="1">SCGC-AAA259O05</strain>
    </source>
</reference>
<proteinExistence type="predicted"/>
<evidence type="ECO:0000313" key="2">
    <source>
        <dbReference type="Proteomes" id="UP000070344"/>
    </source>
</evidence>
<dbReference type="AlphaFoldDB" id="A0A133V3S7"/>